<proteinExistence type="predicted"/>
<accession>A0ABQ8H8I2</accession>
<comment type="caution">
    <text evidence="1">The sequence shown here is derived from an EMBL/GenBank/DDBJ whole genome shotgun (WGS) entry which is preliminary data.</text>
</comment>
<keyword evidence="2" id="KW-1185">Reference proteome</keyword>
<dbReference type="EMBL" id="JAFEMO010000013">
    <property type="protein sequence ID" value="KAH7550223.1"/>
    <property type="molecule type" value="Genomic_DNA"/>
</dbReference>
<name>A0ABQ8H8I2_9ROSI</name>
<evidence type="ECO:0008006" key="3">
    <source>
        <dbReference type="Google" id="ProtNLM"/>
    </source>
</evidence>
<evidence type="ECO:0000313" key="2">
    <source>
        <dbReference type="Proteomes" id="UP000827721"/>
    </source>
</evidence>
<evidence type="ECO:0000313" key="1">
    <source>
        <dbReference type="EMBL" id="KAH7550223.1"/>
    </source>
</evidence>
<protein>
    <recommendedName>
        <fullName evidence="3">RNase H type-1 domain-containing protein</fullName>
    </recommendedName>
</protein>
<organism evidence="1 2">
    <name type="scientific">Xanthoceras sorbifolium</name>
    <dbReference type="NCBI Taxonomy" id="99658"/>
    <lineage>
        <taxon>Eukaryota</taxon>
        <taxon>Viridiplantae</taxon>
        <taxon>Streptophyta</taxon>
        <taxon>Embryophyta</taxon>
        <taxon>Tracheophyta</taxon>
        <taxon>Spermatophyta</taxon>
        <taxon>Magnoliopsida</taxon>
        <taxon>eudicotyledons</taxon>
        <taxon>Gunneridae</taxon>
        <taxon>Pentapetalae</taxon>
        <taxon>rosids</taxon>
        <taxon>malvids</taxon>
        <taxon>Sapindales</taxon>
        <taxon>Sapindaceae</taxon>
        <taxon>Xanthoceroideae</taxon>
        <taxon>Xanthoceras</taxon>
    </lineage>
</organism>
<reference evidence="1 2" key="1">
    <citation type="submission" date="2021-02" db="EMBL/GenBank/DDBJ databases">
        <title>Plant Genome Project.</title>
        <authorList>
            <person name="Zhang R.-G."/>
        </authorList>
    </citation>
    <scope>NUCLEOTIDE SEQUENCE [LARGE SCALE GENOMIC DNA]</scope>
    <source>
        <tissue evidence="1">Leaves</tissue>
    </source>
</reference>
<sequence>MYETPKAKPFRYPFHAAAKIVKTLARLPKKEKDPRWVALNINRDELALVCMIFWGIWLNSIPLVHGRKGFLGRDVIPSLCGCVKLNSNAAMKPDSDFLGIGAIIRNDRGQFLVSLSKPLRGRVEVDVVNVACTVQFPCLSLGVAGLVLNDILALCLQV</sequence>
<gene>
    <name evidence="1" type="ORF">JRO89_XS13G0156900</name>
</gene>
<dbReference type="Proteomes" id="UP000827721">
    <property type="component" value="Unassembled WGS sequence"/>
</dbReference>